<sequence>MRFRLKSWPTRAGVSVIGAVIGLLGGVAYMGVLAIQSIVHAPEAKLYTSDAVLAIVFAGIVGAVYGAITGQVVLEGLRWAALRELGLGRGLLGNGVIAAVIVGLMWAVLAMTLAPPPIVAVVATAVAAGAIAVGIGRAMVSPLHGPLNRKSLAGATRQ</sequence>
<keyword evidence="3" id="KW-1185">Reference proteome</keyword>
<keyword evidence="1" id="KW-1133">Transmembrane helix</keyword>
<keyword evidence="1" id="KW-0812">Transmembrane</keyword>
<gene>
    <name evidence="2" type="ORF">LWF01_17255</name>
</gene>
<proteinExistence type="predicted"/>
<organism evidence="2 3">
    <name type="scientific">Saxibacter everestensis</name>
    <dbReference type="NCBI Taxonomy" id="2909229"/>
    <lineage>
        <taxon>Bacteria</taxon>
        <taxon>Bacillati</taxon>
        <taxon>Actinomycetota</taxon>
        <taxon>Actinomycetes</taxon>
        <taxon>Micrococcales</taxon>
        <taxon>Brevibacteriaceae</taxon>
        <taxon>Saxibacter</taxon>
    </lineage>
</organism>
<protein>
    <submittedName>
        <fullName evidence="2">Uncharacterized protein</fullName>
    </submittedName>
</protein>
<name>A0ABY8QS51_9MICO</name>
<evidence type="ECO:0000313" key="3">
    <source>
        <dbReference type="Proteomes" id="UP001209083"/>
    </source>
</evidence>
<dbReference type="Proteomes" id="UP001209083">
    <property type="component" value="Chromosome"/>
</dbReference>
<feature type="transmembrane region" description="Helical" evidence="1">
    <location>
        <begin position="91"/>
        <end position="112"/>
    </location>
</feature>
<keyword evidence="1" id="KW-0472">Membrane</keyword>
<dbReference type="RefSeq" id="WP_349638606.1">
    <property type="nucleotide sequence ID" value="NZ_CP090958.1"/>
</dbReference>
<evidence type="ECO:0000256" key="1">
    <source>
        <dbReference type="SAM" id="Phobius"/>
    </source>
</evidence>
<dbReference type="EMBL" id="CP090958">
    <property type="protein sequence ID" value="WGW11813.1"/>
    <property type="molecule type" value="Genomic_DNA"/>
</dbReference>
<feature type="transmembrane region" description="Helical" evidence="1">
    <location>
        <begin position="12"/>
        <end position="39"/>
    </location>
</feature>
<reference evidence="2 3" key="1">
    <citation type="submission" date="2023-05" db="EMBL/GenBank/DDBJ databases">
        <title>Lithophilousrod everest ZFBP1038 complete genpme.</title>
        <authorList>
            <person name="Tian M."/>
        </authorList>
    </citation>
    <scope>NUCLEOTIDE SEQUENCE [LARGE SCALE GENOMIC DNA]</scope>
    <source>
        <strain evidence="2 3">ZFBP1038</strain>
    </source>
</reference>
<feature type="transmembrane region" description="Helical" evidence="1">
    <location>
        <begin position="51"/>
        <end position="70"/>
    </location>
</feature>
<feature type="transmembrane region" description="Helical" evidence="1">
    <location>
        <begin position="118"/>
        <end position="140"/>
    </location>
</feature>
<evidence type="ECO:0000313" key="2">
    <source>
        <dbReference type="EMBL" id="WGW11813.1"/>
    </source>
</evidence>
<accession>A0ABY8QS51</accession>